<dbReference type="EMBL" id="PNBX01000064">
    <property type="protein sequence ID" value="TMO67029.1"/>
    <property type="molecule type" value="Genomic_DNA"/>
</dbReference>
<reference evidence="2" key="3">
    <citation type="submission" date="2019-09" db="EMBL/GenBank/DDBJ databases">
        <title>Co-occurence of chitin degradation, pigmentation and bioactivity in marine Pseudoalteromonas.</title>
        <authorList>
            <person name="Sonnenschein E.C."/>
            <person name="Bech P.K."/>
        </authorList>
    </citation>
    <scope>NUCLEOTIDE SEQUENCE</scope>
    <source>
        <strain evidence="2">S3790</strain>
        <strain evidence="4">S3895</strain>
    </source>
</reference>
<evidence type="ECO:0000313" key="5">
    <source>
        <dbReference type="Proteomes" id="UP000307217"/>
    </source>
</evidence>
<name>A0A5S3V6Q2_9GAMM</name>
<evidence type="ECO:0000313" key="2">
    <source>
        <dbReference type="EMBL" id="TMO67029.1"/>
    </source>
</evidence>
<reference evidence="4 5" key="1">
    <citation type="submission" date="2018-01" db="EMBL/GenBank/DDBJ databases">
        <authorList>
            <person name="Paulsen S."/>
            <person name="Gram L.K."/>
        </authorList>
    </citation>
    <scope>NUCLEOTIDE SEQUENCE [LARGE SCALE GENOMIC DNA]</scope>
    <source>
        <strain evidence="2 5">S3790</strain>
        <strain evidence="3 4">S3895</strain>
    </source>
</reference>
<dbReference type="EMBL" id="PNBW01000162">
    <property type="protein sequence ID" value="TMO69715.1"/>
    <property type="molecule type" value="Genomic_DNA"/>
</dbReference>
<keyword evidence="4" id="KW-1185">Reference proteome</keyword>
<reference evidence="5" key="2">
    <citation type="submission" date="2019-06" db="EMBL/GenBank/DDBJ databases">
        <title>Co-occurence of chitin degradation, pigmentation and bioactivity in marine Pseudoalteromonas.</title>
        <authorList>
            <person name="Sonnenschein E.C."/>
            <person name="Bech P.K."/>
        </authorList>
    </citation>
    <scope>NUCLEOTIDE SEQUENCE [LARGE SCALE GENOMIC DNA]</scope>
    <source>
        <strain evidence="5">S3790</strain>
        <strain evidence="3">S3895</strain>
    </source>
</reference>
<dbReference type="Proteomes" id="UP000307217">
    <property type="component" value="Unassembled WGS sequence"/>
</dbReference>
<proteinExistence type="predicted"/>
<keyword evidence="1" id="KW-0812">Transmembrane</keyword>
<evidence type="ECO:0000313" key="3">
    <source>
        <dbReference type="EMBL" id="TMO69715.1"/>
    </source>
</evidence>
<evidence type="ECO:0000256" key="1">
    <source>
        <dbReference type="SAM" id="Phobius"/>
    </source>
</evidence>
<feature type="transmembrane region" description="Helical" evidence="1">
    <location>
        <begin position="17"/>
        <end position="34"/>
    </location>
</feature>
<keyword evidence="1" id="KW-0472">Membrane</keyword>
<keyword evidence="1" id="KW-1133">Transmembrane helix</keyword>
<dbReference type="Proteomes" id="UP000307164">
    <property type="component" value="Unassembled WGS sequence"/>
</dbReference>
<gene>
    <name evidence="2" type="ORF">CWC19_14960</name>
    <name evidence="3" type="ORF">CWC20_20435</name>
</gene>
<accession>A0A5S3V6Q2</accession>
<evidence type="ECO:0000313" key="4">
    <source>
        <dbReference type="Proteomes" id="UP000307164"/>
    </source>
</evidence>
<dbReference type="RefSeq" id="WP_138592615.1">
    <property type="nucleotide sequence ID" value="NZ_PNBW01000162.1"/>
</dbReference>
<sequence length="90" mass="10062">MDIPQDKPWLSHFSGKFIGVMALLILALVSYFIWQRLVTPPHTPLAKHTQVIEFTLLEDRVAAFGVLKPHRTASLISLVEGRILSVQGPC</sequence>
<organism evidence="2 5">
    <name type="scientific">Pseudoalteromonas aurantia</name>
    <dbReference type="NCBI Taxonomy" id="43654"/>
    <lineage>
        <taxon>Bacteria</taxon>
        <taxon>Pseudomonadati</taxon>
        <taxon>Pseudomonadota</taxon>
        <taxon>Gammaproteobacteria</taxon>
        <taxon>Alteromonadales</taxon>
        <taxon>Pseudoalteromonadaceae</taxon>
        <taxon>Pseudoalteromonas</taxon>
    </lineage>
</organism>
<dbReference type="AlphaFoldDB" id="A0A5S3V6Q2"/>
<protein>
    <submittedName>
        <fullName evidence="2">Uncharacterized protein</fullName>
    </submittedName>
</protein>
<comment type="caution">
    <text evidence="2">The sequence shown here is derived from an EMBL/GenBank/DDBJ whole genome shotgun (WGS) entry which is preliminary data.</text>
</comment>